<dbReference type="SMART" id="SM00914">
    <property type="entry name" value="IDEAL"/>
    <property type="match status" value="1"/>
</dbReference>
<evidence type="ECO:0000313" key="2">
    <source>
        <dbReference type="EMBL" id="RBP86238.1"/>
    </source>
</evidence>
<proteinExistence type="predicted"/>
<evidence type="ECO:0000259" key="1">
    <source>
        <dbReference type="SMART" id="SM00914"/>
    </source>
</evidence>
<organism evidence="2 3">
    <name type="scientific">Cytobacillus firmus</name>
    <name type="common">Bacillus firmus</name>
    <dbReference type="NCBI Taxonomy" id="1399"/>
    <lineage>
        <taxon>Bacteria</taxon>
        <taxon>Bacillati</taxon>
        <taxon>Bacillota</taxon>
        <taxon>Bacilli</taxon>
        <taxon>Bacillales</taxon>
        <taxon>Bacillaceae</taxon>
        <taxon>Cytobacillus</taxon>
    </lineage>
</organism>
<accession>A0A366JGW9</accession>
<dbReference type="Proteomes" id="UP000252731">
    <property type="component" value="Unassembled WGS sequence"/>
</dbReference>
<protein>
    <submittedName>
        <fullName evidence="2">IDEAL domain-containing protein</fullName>
    </submittedName>
</protein>
<dbReference type="OrthoDB" id="2932096at2"/>
<name>A0A366JGW9_CYTFI</name>
<sequence length="125" mass="14282">MNMITKFIQKIWAVVAVLGGADLETRKKPFSKGDWVEVVNTNLRGCTGYILNLLLDEEGYKVKITADQKGNHIEEVIWIAKEELVPCVNLVDEHDLLTLIDLALVTNDKQWFLELTDQLPEKLLF</sequence>
<feature type="domain" description="IDEAL" evidence="1">
    <location>
        <begin position="54"/>
        <end position="119"/>
    </location>
</feature>
<dbReference type="EMBL" id="QNSF01000029">
    <property type="protein sequence ID" value="RBP86238.1"/>
    <property type="molecule type" value="Genomic_DNA"/>
</dbReference>
<dbReference type="AlphaFoldDB" id="A0A366JGW9"/>
<keyword evidence="3" id="KW-1185">Reference proteome</keyword>
<gene>
    <name evidence="2" type="ORF">DFO70_12917</name>
</gene>
<evidence type="ECO:0000313" key="3">
    <source>
        <dbReference type="Proteomes" id="UP000252731"/>
    </source>
</evidence>
<reference evidence="2 3" key="1">
    <citation type="submission" date="2018-06" db="EMBL/GenBank/DDBJ databases">
        <title>Freshwater and sediment microbial communities from various areas in North America, analyzing microbe dynamics in response to fracking.</title>
        <authorList>
            <person name="Lamendella R."/>
        </authorList>
    </citation>
    <scope>NUCLEOTIDE SEQUENCE [LARGE SCALE GENOMIC DNA]</scope>
    <source>
        <strain evidence="2 3">14_TX</strain>
    </source>
</reference>
<dbReference type="InterPro" id="IPR014957">
    <property type="entry name" value="IDEAL_dom"/>
</dbReference>
<dbReference type="Gene3D" id="4.10.810.10">
    <property type="entry name" value="Virus Scaffolding Protein, Chain A"/>
    <property type="match status" value="1"/>
</dbReference>
<comment type="caution">
    <text evidence="2">The sequence shown here is derived from an EMBL/GenBank/DDBJ whole genome shotgun (WGS) entry which is preliminary data.</text>
</comment>
<dbReference type="InterPro" id="IPR027393">
    <property type="entry name" value="Virus_scaffolding_prot_C"/>
</dbReference>
<dbReference type="Pfam" id="PF08858">
    <property type="entry name" value="IDEAL"/>
    <property type="match status" value="1"/>
</dbReference>